<organism evidence="3 4">
    <name type="scientific">Streptomyces zagrosensis</name>
    <dbReference type="NCBI Taxonomy" id="1042984"/>
    <lineage>
        <taxon>Bacteria</taxon>
        <taxon>Bacillati</taxon>
        <taxon>Actinomycetota</taxon>
        <taxon>Actinomycetes</taxon>
        <taxon>Kitasatosporales</taxon>
        <taxon>Streptomycetaceae</taxon>
        <taxon>Streptomyces</taxon>
    </lineage>
</organism>
<dbReference type="EMBL" id="JACHJL010000006">
    <property type="protein sequence ID" value="MBB5935886.1"/>
    <property type="molecule type" value="Genomic_DNA"/>
</dbReference>
<keyword evidence="2" id="KW-0732">Signal</keyword>
<keyword evidence="4" id="KW-1185">Reference proteome</keyword>
<dbReference type="AlphaFoldDB" id="A0A7W9Q985"/>
<feature type="signal peptide" evidence="2">
    <location>
        <begin position="1"/>
        <end position="29"/>
    </location>
</feature>
<name>A0A7W9Q985_9ACTN</name>
<gene>
    <name evidence="3" type="ORF">FHS42_002955</name>
</gene>
<dbReference type="Proteomes" id="UP000588098">
    <property type="component" value="Unassembled WGS sequence"/>
</dbReference>
<feature type="compositionally biased region" description="Low complexity" evidence="1">
    <location>
        <begin position="105"/>
        <end position="123"/>
    </location>
</feature>
<accession>A0A7W9Q985</accession>
<feature type="region of interest" description="Disordered" evidence="1">
    <location>
        <begin position="36"/>
        <end position="59"/>
    </location>
</feature>
<evidence type="ECO:0000313" key="3">
    <source>
        <dbReference type="EMBL" id="MBB5935886.1"/>
    </source>
</evidence>
<feature type="compositionally biased region" description="Low complexity" evidence="1">
    <location>
        <begin position="37"/>
        <end position="54"/>
    </location>
</feature>
<evidence type="ECO:0000256" key="1">
    <source>
        <dbReference type="SAM" id="MobiDB-lite"/>
    </source>
</evidence>
<dbReference type="RefSeq" id="WP_184572538.1">
    <property type="nucleotide sequence ID" value="NZ_JACHJL010000006.1"/>
</dbReference>
<feature type="region of interest" description="Disordered" evidence="1">
    <location>
        <begin position="105"/>
        <end position="137"/>
    </location>
</feature>
<feature type="chain" id="PRO_5030837540" description="Secreted protein" evidence="2">
    <location>
        <begin position="30"/>
        <end position="220"/>
    </location>
</feature>
<evidence type="ECO:0000313" key="4">
    <source>
        <dbReference type="Proteomes" id="UP000588098"/>
    </source>
</evidence>
<evidence type="ECO:0008006" key="5">
    <source>
        <dbReference type="Google" id="ProtNLM"/>
    </source>
</evidence>
<evidence type="ECO:0000256" key="2">
    <source>
        <dbReference type="SAM" id="SignalP"/>
    </source>
</evidence>
<protein>
    <recommendedName>
        <fullName evidence="5">Secreted protein</fullName>
    </recommendedName>
</protein>
<sequence length="220" mass="22497">MRISRKTGVLVSSAAITALALGSAGTAVALVEDESPARSVSAPKPSPAKTAAQSQLLNRTGNVLNPVSELVRDVLEAKGHKPSPAQLTQHTKAIDKALAVLLRGQTTPGKPATPAKPAKPGKQSVAQSGATNRPPVAERLRNQAIIDLKARVSTLVKAVKAGTPRTIVPAAQQTLTGAVNVATVVLLSGELPAPDLKGLPKLPKLPGTATTLPAEVHPAR</sequence>
<reference evidence="3 4" key="1">
    <citation type="submission" date="2020-08" db="EMBL/GenBank/DDBJ databases">
        <title>Genomic Encyclopedia of Type Strains, Phase III (KMG-III): the genomes of soil and plant-associated and newly described type strains.</title>
        <authorList>
            <person name="Whitman W."/>
        </authorList>
    </citation>
    <scope>NUCLEOTIDE SEQUENCE [LARGE SCALE GENOMIC DNA]</scope>
    <source>
        <strain evidence="3 4">CECT 8305</strain>
    </source>
</reference>
<proteinExistence type="predicted"/>
<comment type="caution">
    <text evidence="3">The sequence shown here is derived from an EMBL/GenBank/DDBJ whole genome shotgun (WGS) entry which is preliminary data.</text>
</comment>